<dbReference type="SUPFAM" id="SSF103473">
    <property type="entry name" value="MFS general substrate transporter"/>
    <property type="match status" value="1"/>
</dbReference>
<dbReference type="HOGENOM" id="CLU_000960_22_3_1"/>
<feature type="transmembrane region" description="Helical" evidence="7">
    <location>
        <begin position="314"/>
        <end position="337"/>
    </location>
</feature>
<comment type="subcellular location">
    <subcellularLocation>
        <location evidence="1">Endomembrane system</location>
        <topology evidence="1">Multi-pass membrane protein</topology>
    </subcellularLocation>
</comment>
<dbReference type="InterPro" id="IPR020846">
    <property type="entry name" value="MFS_dom"/>
</dbReference>
<keyword evidence="5 7" id="KW-0472">Membrane</keyword>
<name>U1HRT3_ENDPU</name>
<feature type="transmembrane region" description="Helical" evidence="7">
    <location>
        <begin position="349"/>
        <end position="370"/>
    </location>
</feature>
<dbReference type="EMBL" id="KE721191">
    <property type="protein sequence ID" value="ERF71859.1"/>
    <property type="molecule type" value="Genomic_DNA"/>
</dbReference>
<dbReference type="Gene3D" id="1.20.1250.20">
    <property type="entry name" value="MFS general substrate transporter like domains"/>
    <property type="match status" value="1"/>
</dbReference>
<dbReference type="OMA" id="HKLHNNL"/>
<dbReference type="PROSITE" id="PS50850">
    <property type="entry name" value="MFS"/>
    <property type="match status" value="1"/>
</dbReference>
<feature type="transmembrane region" description="Helical" evidence="7">
    <location>
        <begin position="244"/>
        <end position="263"/>
    </location>
</feature>
<feature type="transmembrane region" description="Helical" evidence="7">
    <location>
        <begin position="178"/>
        <end position="201"/>
    </location>
</feature>
<keyword evidence="3 7" id="KW-0812">Transmembrane</keyword>
<keyword evidence="4 7" id="KW-1133">Transmembrane helix</keyword>
<evidence type="ECO:0000256" key="4">
    <source>
        <dbReference type="ARBA" id="ARBA00022989"/>
    </source>
</evidence>
<dbReference type="Proteomes" id="UP000019373">
    <property type="component" value="Unassembled WGS sequence"/>
</dbReference>
<dbReference type="InterPro" id="IPR036259">
    <property type="entry name" value="MFS_trans_sf"/>
</dbReference>
<gene>
    <name evidence="9" type="ORF">EPUS_01774</name>
</gene>
<evidence type="ECO:0000256" key="1">
    <source>
        <dbReference type="ARBA" id="ARBA00004127"/>
    </source>
</evidence>
<evidence type="ECO:0000313" key="9">
    <source>
        <dbReference type="EMBL" id="ERF71859.1"/>
    </source>
</evidence>
<organism evidence="9 10">
    <name type="scientific">Endocarpon pusillum (strain Z07020 / HMAS-L-300199)</name>
    <name type="common">Lichen-forming fungus</name>
    <dbReference type="NCBI Taxonomy" id="1263415"/>
    <lineage>
        <taxon>Eukaryota</taxon>
        <taxon>Fungi</taxon>
        <taxon>Dikarya</taxon>
        <taxon>Ascomycota</taxon>
        <taxon>Pezizomycotina</taxon>
        <taxon>Eurotiomycetes</taxon>
        <taxon>Chaetothyriomycetidae</taxon>
        <taxon>Verrucariales</taxon>
        <taxon>Verrucariaceae</taxon>
        <taxon>Endocarpon</taxon>
    </lineage>
</organism>
<sequence>MSRVDDSTEETRLLENEDHHVNNVSQENGYSHQNDGQGTDNVPLTRPGSTRELLAVLAATWVGVFLAALDATILATLTTPISSEFQSLSLLSWLVSAYLIANAACQPVAGKLTDIFSRRNGLIFSNVFFGTGCLICGLARNEWVMITGRVVSGVGGGGLTAISTFVSSDLVPLRTRGIWQGYGNVVFGLGLSLGGVIGGWLNDALGWRWAFLLQVPFTVVSGLLVAFLVDIPAKETRESAWKRVDYRGTVLLTLSLVLLLLGVNPGGNQFPWNHPLVITALLLSMVFILLFVYVEDKIAPEPIIPVRLLLRRTVWAACFTNVFSTMSFFIVFFYIPFYLQISGHSATQAGLRLIPQAFAISMGSIGAGLVMRMTGRYYLMDCISLTIFIAGAALICTLTFSAPDWQAYVYLVPGAFGYGGMLTITLVALIAAVDHKHQAVITSASYAFRSVGSTVGVTIGSAVFQNWLYRSLLQAFDKVPHKDRLVRRIRNDYHEIARLYSSTLRQKALACYMEAFRATFLTALAITILAGLISLFMKEHKLHTNLARN</sequence>
<accession>U1HRT3</accession>
<evidence type="ECO:0000313" key="10">
    <source>
        <dbReference type="Proteomes" id="UP000019373"/>
    </source>
</evidence>
<proteinExistence type="predicted"/>
<feature type="transmembrane region" description="Helical" evidence="7">
    <location>
        <begin position="121"/>
        <end position="140"/>
    </location>
</feature>
<feature type="compositionally biased region" description="Basic and acidic residues" evidence="6">
    <location>
        <begin position="1"/>
        <end position="21"/>
    </location>
</feature>
<dbReference type="InterPro" id="IPR011701">
    <property type="entry name" value="MFS"/>
</dbReference>
<keyword evidence="2" id="KW-0813">Transport</keyword>
<keyword evidence="10" id="KW-1185">Reference proteome</keyword>
<reference evidence="10" key="1">
    <citation type="journal article" date="2014" name="BMC Genomics">
        <title>Genome characteristics reveal the impact of lichenization on lichen-forming fungus Endocarpon pusillum Hedwig (Verrucariales, Ascomycota).</title>
        <authorList>
            <person name="Wang Y.-Y."/>
            <person name="Liu B."/>
            <person name="Zhang X.-Y."/>
            <person name="Zhou Q.-M."/>
            <person name="Zhang T."/>
            <person name="Li H."/>
            <person name="Yu Y.-F."/>
            <person name="Zhang X.-L."/>
            <person name="Hao X.-Y."/>
            <person name="Wang M."/>
            <person name="Wang L."/>
            <person name="Wei J.-C."/>
        </authorList>
    </citation>
    <scope>NUCLEOTIDE SEQUENCE [LARGE SCALE GENOMIC DNA]</scope>
    <source>
        <strain evidence="10">Z07020 / HMAS-L-300199</strain>
    </source>
</reference>
<dbReference type="GO" id="GO:0015174">
    <property type="term" value="F:basic amino acid transmembrane transporter activity"/>
    <property type="evidence" value="ECO:0007669"/>
    <property type="project" value="TreeGrafter"/>
</dbReference>
<dbReference type="Pfam" id="PF07690">
    <property type="entry name" value="MFS_1"/>
    <property type="match status" value="1"/>
</dbReference>
<feature type="transmembrane region" description="Helical" evidence="7">
    <location>
        <begin position="515"/>
        <end position="536"/>
    </location>
</feature>
<evidence type="ECO:0000256" key="7">
    <source>
        <dbReference type="SAM" id="Phobius"/>
    </source>
</evidence>
<dbReference type="OrthoDB" id="3437016at2759"/>
<dbReference type="PANTHER" id="PTHR23501:SF191">
    <property type="entry name" value="VACUOLAR BASIC AMINO ACID TRANSPORTER 4"/>
    <property type="match status" value="1"/>
</dbReference>
<evidence type="ECO:0000256" key="6">
    <source>
        <dbReference type="SAM" id="MobiDB-lite"/>
    </source>
</evidence>
<feature type="compositionally biased region" description="Polar residues" evidence="6">
    <location>
        <begin position="22"/>
        <end position="42"/>
    </location>
</feature>
<feature type="domain" description="Major facilitator superfamily (MFS) profile" evidence="8">
    <location>
        <begin position="56"/>
        <end position="542"/>
    </location>
</feature>
<feature type="transmembrane region" description="Helical" evidence="7">
    <location>
        <begin position="446"/>
        <end position="468"/>
    </location>
</feature>
<evidence type="ECO:0000256" key="2">
    <source>
        <dbReference type="ARBA" id="ARBA00022448"/>
    </source>
</evidence>
<feature type="transmembrane region" description="Helical" evidence="7">
    <location>
        <begin position="408"/>
        <end position="434"/>
    </location>
</feature>
<evidence type="ECO:0000259" key="8">
    <source>
        <dbReference type="PROSITE" id="PS50850"/>
    </source>
</evidence>
<dbReference type="GO" id="GO:0000329">
    <property type="term" value="C:fungal-type vacuole membrane"/>
    <property type="evidence" value="ECO:0007669"/>
    <property type="project" value="TreeGrafter"/>
</dbReference>
<protein>
    <recommendedName>
        <fullName evidence="8">Major facilitator superfamily (MFS) profile domain-containing protein</fullName>
    </recommendedName>
</protein>
<feature type="transmembrane region" description="Helical" evidence="7">
    <location>
        <begin position="207"/>
        <end position="232"/>
    </location>
</feature>
<dbReference type="eggNOG" id="KOG0254">
    <property type="taxonomic scope" value="Eukaryota"/>
</dbReference>
<dbReference type="PANTHER" id="PTHR23501">
    <property type="entry name" value="MAJOR FACILITATOR SUPERFAMILY"/>
    <property type="match status" value="1"/>
</dbReference>
<dbReference type="GeneID" id="19236829"/>
<feature type="transmembrane region" description="Helical" evidence="7">
    <location>
        <begin position="90"/>
        <end position="109"/>
    </location>
</feature>
<dbReference type="AlphaFoldDB" id="U1HRT3"/>
<feature type="transmembrane region" description="Helical" evidence="7">
    <location>
        <begin position="146"/>
        <end position="166"/>
    </location>
</feature>
<dbReference type="GO" id="GO:0012505">
    <property type="term" value="C:endomembrane system"/>
    <property type="evidence" value="ECO:0007669"/>
    <property type="project" value="UniProtKB-SubCell"/>
</dbReference>
<evidence type="ECO:0000256" key="3">
    <source>
        <dbReference type="ARBA" id="ARBA00022692"/>
    </source>
</evidence>
<feature type="transmembrane region" description="Helical" evidence="7">
    <location>
        <begin position="382"/>
        <end position="402"/>
    </location>
</feature>
<feature type="transmembrane region" description="Helical" evidence="7">
    <location>
        <begin position="275"/>
        <end position="294"/>
    </location>
</feature>
<dbReference type="RefSeq" id="XP_007802570.1">
    <property type="nucleotide sequence ID" value="XM_007804379.1"/>
</dbReference>
<feature type="transmembrane region" description="Helical" evidence="7">
    <location>
        <begin position="53"/>
        <end position="78"/>
    </location>
</feature>
<evidence type="ECO:0000256" key="5">
    <source>
        <dbReference type="ARBA" id="ARBA00023136"/>
    </source>
</evidence>
<feature type="region of interest" description="Disordered" evidence="6">
    <location>
        <begin position="1"/>
        <end position="44"/>
    </location>
</feature>